<organism evidence="3 4">
    <name type="scientific">Stentor coeruleus</name>
    <dbReference type="NCBI Taxonomy" id="5963"/>
    <lineage>
        <taxon>Eukaryota</taxon>
        <taxon>Sar</taxon>
        <taxon>Alveolata</taxon>
        <taxon>Ciliophora</taxon>
        <taxon>Postciliodesmatophora</taxon>
        <taxon>Heterotrichea</taxon>
        <taxon>Heterotrichida</taxon>
        <taxon>Stentoridae</taxon>
        <taxon>Stentor</taxon>
    </lineage>
</organism>
<evidence type="ECO:0000259" key="2">
    <source>
        <dbReference type="PROSITE" id="PS50157"/>
    </source>
</evidence>
<dbReference type="PROSITE" id="PS50157">
    <property type="entry name" value="ZINC_FINGER_C2H2_2"/>
    <property type="match status" value="2"/>
</dbReference>
<dbReference type="Pfam" id="PF00096">
    <property type="entry name" value="zf-C2H2"/>
    <property type="match status" value="2"/>
</dbReference>
<dbReference type="EMBL" id="MPUH01001501">
    <property type="protein sequence ID" value="OMJ67426.1"/>
    <property type="molecule type" value="Genomic_DNA"/>
</dbReference>
<evidence type="ECO:0000313" key="3">
    <source>
        <dbReference type="EMBL" id="OMJ67426.1"/>
    </source>
</evidence>
<feature type="domain" description="C2H2-type" evidence="2">
    <location>
        <begin position="34"/>
        <end position="61"/>
    </location>
</feature>
<dbReference type="PROSITE" id="PS00028">
    <property type="entry name" value="ZINC_FINGER_C2H2_1"/>
    <property type="match status" value="2"/>
</dbReference>
<evidence type="ECO:0000256" key="1">
    <source>
        <dbReference type="PROSITE-ProRule" id="PRU00042"/>
    </source>
</evidence>
<keyword evidence="4" id="KW-1185">Reference proteome</keyword>
<keyword evidence="1" id="KW-0862">Zinc</keyword>
<feature type="domain" description="C2H2-type" evidence="2">
    <location>
        <begin position="3"/>
        <end position="33"/>
    </location>
</feature>
<accession>A0A1R2ASF7</accession>
<sequence>MVYTCPVPECSKQLCSKYNLRRHIENHHKRIRRFECEVCFKKFSSAQNLKEHSFLHITKLEDEVEEIVKPETSTEVIEIPKLTDMLITSPDLRLRPYLKVNRLYLFPPLS</sequence>
<dbReference type="AlphaFoldDB" id="A0A1R2ASF7"/>
<comment type="caution">
    <text evidence="3">The sequence shown here is derived from an EMBL/GenBank/DDBJ whole genome shotgun (WGS) entry which is preliminary data.</text>
</comment>
<dbReference type="SMART" id="SM00355">
    <property type="entry name" value="ZnF_C2H2"/>
    <property type="match status" value="2"/>
</dbReference>
<dbReference type="OrthoDB" id="654211at2759"/>
<dbReference type="Gene3D" id="3.30.160.60">
    <property type="entry name" value="Classic Zinc Finger"/>
    <property type="match status" value="2"/>
</dbReference>
<dbReference type="GO" id="GO:0008270">
    <property type="term" value="F:zinc ion binding"/>
    <property type="evidence" value="ECO:0007669"/>
    <property type="project" value="UniProtKB-KW"/>
</dbReference>
<dbReference type="SUPFAM" id="SSF57667">
    <property type="entry name" value="beta-beta-alpha zinc fingers"/>
    <property type="match status" value="1"/>
</dbReference>
<keyword evidence="1" id="KW-0479">Metal-binding</keyword>
<protein>
    <recommendedName>
        <fullName evidence="2">C2H2-type domain-containing protein</fullName>
    </recommendedName>
</protein>
<evidence type="ECO:0000313" key="4">
    <source>
        <dbReference type="Proteomes" id="UP000187209"/>
    </source>
</evidence>
<dbReference type="InterPro" id="IPR036236">
    <property type="entry name" value="Znf_C2H2_sf"/>
</dbReference>
<keyword evidence="1" id="KW-0863">Zinc-finger</keyword>
<dbReference type="Proteomes" id="UP000187209">
    <property type="component" value="Unassembled WGS sequence"/>
</dbReference>
<proteinExistence type="predicted"/>
<name>A0A1R2ASF7_9CILI</name>
<gene>
    <name evidence="3" type="ORF">SteCoe_35423</name>
</gene>
<reference evidence="3 4" key="1">
    <citation type="submission" date="2016-11" db="EMBL/GenBank/DDBJ databases">
        <title>The macronuclear genome of Stentor coeruleus: a giant cell with tiny introns.</title>
        <authorList>
            <person name="Slabodnick M."/>
            <person name="Ruby J.G."/>
            <person name="Reiff S.B."/>
            <person name="Swart E.C."/>
            <person name="Gosai S."/>
            <person name="Prabakaran S."/>
            <person name="Witkowska E."/>
            <person name="Larue G.E."/>
            <person name="Fisher S."/>
            <person name="Freeman R.M."/>
            <person name="Gunawardena J."/>
            <person name="Chu W."/>
            <person name="Stover N.A."/>
            <person name="Gregory B.D."/>
            <person name="Nowacki M."/>
            <person name="Derisi J."/>
            <person name="Roy S.W."/>
            <person name="Marshall W.F."/>
            <person name="Sood P."/>
        </authorList>
    </citation>
    <scope>NUCLEOTIDE SEQUENCE [LARGE SCALE GENOMIC DNA]</scope>
    <source>
        <strain evidence="3">WM001</strain>
    </source>
</reference>
<dbReference type="InterPro" id="IPR013087">
    <property type="entry name" value="Znf_C2H2_type"/>
</dbReference>